<name>A0ACB9VWR4_CHAAC</name>
<dbReference type="Proteomes" id="UP001057452">
    <property type="component" value="Chromosome 15"/>
</dbReference>
<organism evidence="1 2">
    <name type="scientific">Chaenocephalus aceratus</name>
    <name type="common">Blackfin icefish</name>
    <name type="synonym">Chaenichthys aceratus</name>
    <dbReference type="NCBI Taxonomy" id="36190"/>
    <lineage>
        <taxon>Eukaryota</taxon>
        <taxon>Metazoa</taxon>
        <taxon>Chordata</taxon>
        <taxon>Craniata</taxon>
        <taxon>Vertebrata</taxon>
        <taxon>Euteleostomi</taxon>
        <taxon>Actinopterygii</taxon>
        <taxon>Neopterygii</taxon>
        <taxon>Teleostei</taxon>
        <taxon>Neoteleostei</taxon>
        <taxon>Acanthomorphata</taxon>
        <taxon>Eupercaria</taxon>
        <taxon>Perciformes</taxon>
        <taxon>Notothenioidei</taxon>
        <taxon>Channichthyidae</taxon>
        <taxon>Chaenocephalus</taxon>
    </lineage>
</organism>
<evidence type="ECO:0000313" key="2">
    <source>
        <dbReference type="Proteomes" id="UP001057452"/>
    </source>
</evidence>
<gene>
    <name evidence="1" type="ORF">KUCAC02_026180</name>
</gene>
<reference evidence="1" key="1">
    <citation type="submission" date="2022-05" db="EMBL/GenBank/DDBJ databases">
        <title>Chromosome-level genome of Chaenocephalus aceratus.</title>
        <authorList>
            <person name="Park H."/>
        </authorList>
    </citation>
    <scope>NUCLEOTIDE SEQUENCE</scope>
    <source>
        <strain evidence="1">KU_202001</strain>
    </source>
</reference>
<protein>
    <submittedName>
        <fullName evidence="1">Uncharacterized protein</fullName>
    </submittedName>
</protein>
<comment type="caution">
    <text evidence="1">The sequence shown here is derived from an EMBL/GenBank/DDBJ whole genome shotgun (WGS) entry which is preliminary data.</text>
</comment>
<sequence>MASLLRLSEQLSTRMFYSKRKDIVIVPAHPAISDYHEEEDDDVEDPDFAPPTHNLDIPGPSDMGPSAKRRCMQPAVLQVDNDDDGDNEQPALQAKRPTKPNYLAQYQHSPPDYIDTPFQYFTRYFGPEIIYHLPN</sequence>
<dbReference type="EMBL" id="CM043799">
    <property type="protein sequence ID" value="KAI4804555.1"/>
    <property type="molecule type" value="Genomic_DNA"/>
</dbReference>
<keyword evidence="2" id="KW-1185">Reference proteome</keyword>
<evidence type="ECO:0000313" key="1">
    <source>
        <dbReference type="EMBL" id="KAI4804555.1"/>
    </source>
</evidence>
<accession>A0ACB9VWR4</accession>
<proteinExistence type="predicted"/>